<dbReference type="GO" id="GO:0016020">
    <property type="term" value="C:membrane"/>
    <property type="evidence" value="ECO:0007669"/>
    <property type="project" value="UniProtKB-SubCell"/>
</dbReference>
<feature type="transmembrane region" description="Helical" evidence="6">
    <location>
        <begin position="428"/>
        <end position="450"/>
    </location>
</feature>
<feature type="transmembrane region" description="Helical" evidence="6">
    <location>
        <begin position="236"/>
        <end position="255"/>
    </location>
</feature>
<evidence type="ECO:0000256" key="3">
    <source>
        <dbReference type="ARBA" id="ARBA00022989"/>
    </source>
</evidence>
<dbReference type="OrthoDB" id="9807568at2"/>
<keyword evidence="2 5" id="KW-0812">Transmembrane</keyword>
<feature type="transmembrane region" description="Helical" evidence="6">
    <location>
        <begin position="400"/>
        <end position="421"/>
    </location>
</feature>
<evidence type="ECO:0000256" key="6">
    <source>
        <dbReference type="SAM" id="Phobius"/>
    </source>
</evidence>
<evidence type="ECO:0000256" key="5">
    <source>
        <dbReference type="RuleBase" id="RU000320"/>
    </source>
</evidence>
<evidence type="ECO:0000256" key="4">
    <source>
        <dbReference type="ARBA" id="ARBA00023136"/>
    </source>
</evidence>
<evidence type="ECO:0000259" key="7">
    <source>
        <dbReference type="Pfam" id="PF00361"/>
    </source>
</evidence>
<feature type="transmembrane region" description="Helical" evidence="6">
    <location>
        <begin position="787"/>
        <end position="807"/>
    </location>
</feature>
<dbReference type="InterPro" id="IPR001516">
    <property type="entry name" value="Proton_antipo_N"/>
</dbReference>
<dbReference type="InterPro" id="IPR003945">
    <property type="entry name" value="NU5C-like"/>
</dbReference>
<dbReference type="Pfam" id="PF00662">
    <property type="entry name" value="Proton_antipo_N"/>
    <property type="match status" value="1"/>
</dbReference>
<feature type="transmembrane region" description="Helical" evidence="6">
    <location>
        <begin position="6"/>
        <end position="30"/>
    </location>
</feature>
<feature type="transmembrane region" description="Helical" evidence="6">
    <location>
        <begin position="497"/>
        <end position="524"/>
    </location>
</feature>
<evidence type="ECO:0000256" key="1">
    <source>
        <dbReference type="ARBA" id="ARBA00004127"/>
    </source>
</evidence>
<reference evidence="9 10" key="1">
    <citation type="submission" date="2018-02" db="EMBL/GenBank/DDBJ databases">
        <title>Comparative genomes isolates from brazilian mangrove.</title>
        <authorList>
            <person name="Araujo J.E."/>
            <person name="Taketani R.G."/>
            <person name="Silva M.C.P."/>
            <person name="Loureco M.V."/>
            <person name="Andreote F.D."/>
        </authorList>
    </citation>
    <scope>NUCLEOTIDE SEQUENCE [LARGE SCALE GENOMIC DNA]</scope>
    <source>
        <strain evidence="9 10">NAP PRIS-MGV</strain>
    </source>
</reference>
<dbReference type="Gene3D" id="1.20.5.2700">
    <property type="match status" value="2"/>
</dbReference>
<dbReference type="InterPro" id="IPR001750">
    <property type="entry name" value="ND/Mrp_TM"/>
</dbReference>
<feature type="transmembrane region" description="Helical" evidence="6">
    <location>
        <begin position="544"/>
        <end position="569"/>
    </location>
</feature>
<feature type="transmembrane region" description="Helical" evidence="6">
    <location>
        <begin position="658"/>
        <end position="679"/>
    </location>
</feature>
<dbReference type="EMBL" id="PUIB01000017">
    <property type="protein sequence ID" value="PQO33748.1"/>
    <property type="molecule type" value="Genomic_DNA"/>
</dbReference>
<name>A0A2S8FNG9_9BACT</name>
<feature type="transmembrane region" description="Helical" evidence="6">
    <location>
        <begin position="456"/>
        <end position="477"/>
    </location>
</feature>
<organism evidence="9 10">
    <name type="scientific">Blastopirellula marina</name>
    <dbReference type="NCBI Taxonomy" id="124"/>
    <lineage>
        <taxon>Bacteria</taxon>
        <taxon>Pseudomonadati</taxon>
        <taxon>Planctomycetota</taxon>
        <taxon>Planctomycetia</taxon>
        <taxon>Pirellulales</taxon>
        <taxon>Pirellulaceae</taxon>
        <taxon>Blastopirellula</taxon>
    </lineage>
</organism>
<feature type="transmembrane region" description="Helical" evidence="6">
    <location>
        <begin position="372"/>
        <end position="394"/>
    </location>
</feature>
<feature type="transmembrane region" description="Helical" evidence="6">
    <location>
        <begin position="590"/>
        <end position="610"/>
    </location>
</feature>
<protein>
    <submittedName>
        <fullName evidence="9">NADH-quinone oxidoreductase subunit L</fullName>
    </submittedName>
</protein>
<evidence type="ECO:0000313" key="10">
    <source>
        <dbReference type="Proteomes" id="UP000239388"/>
    </source>
</evidence>
<dbReference type="PANTHER" id="PTHR42829">
    <property type="entry name" value="NADH-UBIQUINONE OXIDOREDUCTASE CHAIN 5"/>
    <property type="match status" value="1"/>
</dbReference>
<feature type="domain" description="NADH:quinone oxidoreductase/Mrp antiporter transmembrane" evidence="7">
    <location>
        <begin position="334"/>
        <end position="538"/>
    </location>
</feature>
<sequence>METFAPYLPTLLATAVLLPLVSFCVILVAGSHLGSRGRGASYVATTAILGSLGLTIFATGIWFGMHPTPSPHHAADPTVAEHAEDSHADHLQPPPVLTGHGYTIATLAGAELSINYYIDGLTILMFGLVTFIATCIHFYSAGYMHDELHGVVDHEAIRRDGEAVRRPGRYARFFQALSLFCFSMLGLVISGNYLMTFVFWELVGLCSWFLIGFYVERDSASTAANKAFIVNRVGDFGMLIGMMTLWASLGTFNFGDIDRGAGEQGVFSQMRAEKDHYQLVVPDGMVALAANKKVEELALAADKPLTAEQLQAKVNETIPQWREGTAEGDSTRYGYALLMIAGLGIFCGCVGKSAQFPLHVWLPDAMEGPTPVSALVHSATMVAAGVFLVARSYPILLPEVLLVIACIGCITLLIGASIAIVATDIKRVLAYSTVSQLGYMMLALGVGGWAAGVMHLVTHACFKSLLFLCSGSVIHAVHTNEMPQMGGLRHKMPWTAYTMLAGCLAIAGVGIPSLFGISFGLSGYYSKDAILEQIYSFRILNPVWGNIFFGIAAGGAVLTAFYMFRMWYLTFAGEPRSRKKYDLAHESPRIMVLPLVCLAVLAVAVAWPIYDWIGFPTLSRTIEQARPAGIWSDMTGLAWHVVLPEESKGHAAAVKGPVGLIAFAAAMSGILLASVFYLWRTLDAADVRKTFVPIYGFLFGKWYFDEVYQVVFVRGTLLVAAIVSWFDRRVIDRLVDGLAGLAVGIARCGDFWIDRRGVDGLVNWFADRTYALGSWLRGLQTGHLRQYVMLIVASTVTLFLILSLWTYSFAR</sequence>
<evidence type="ECO:0000256" key="2">
    <source>
        <dbReference type="ARBA" id="ARBA00022692"/>
    </source>
</evidence>
<feature type="transmembrane region" description="Helical" evidence="6">
    <location>
        <begin position="42"/>
        <end position="63"/>
    </location>
</feature>
<feature type="transmembrane region" description="Helical" evidence="6">
    <location>
        <begin position="116"/>
        <end position="139"/>
    </location>
</feature>
<evidence type="ECO:0000259" key="8">
    <source>
        <dbReference type="Pfam" id="PF00662"/>
    </source>
</evidence>
<feature type="domain" description="NADH:quinone oxidoreductase/Mrp antiporter transmembrane" evidence="7">
    <location>
        <begin position="190"/>
        <end position="261"/>
    </location>
</feature>
<evidence type="ECO:0000313" key="9">
    <source>
        <dbReference type="EMBL" id="PQO33748.1"/>
    </source>
</evidence>
<keyword evidence="3 6" id="KW-1133">Transmembrane helix</keyword>
<feature type="transmembrane region" description="Helical" evidence="6">
    <location>
        <begin position="173"/>
        <end position="191"/>
    </location>
</feature>
<dbReference type="AlphaFoldDB" id="A0A2S8FNG9"/>
<dbReference type="GO" id="GO:0015990">
    <property type="term" value="P:electron transport coupled proton transport"/>
    <property type="evidence" value="ECO:0007669"/>
    <property type="project" value="TreeGrafter"/>
</dbReference>
<dbReference type="GO" id="GO:0008137">
    <property type="term" value="F:NADH dehydrogenase (ubiquinone) activity"/>
    <property type="evidence" value="ECO:0007669"/>
    <property type="project" value="InterPro"/>
</dbReference>
<dbReference type="Proteomes" id="UP000239388">
    <property type="component" value="Unassembled WGS sequence"/>
</dbReference>
<proteinExistence type="predicted"/>
<feature type="transmembrane region" description="Helical" evidence="6">
    <location>
        <begin position="197"/>
        <end position="215"/>
    </location>
</feature>
<feature type="transmembrane region" description="Helical" evidence="6">
    <location>
        <begin position="333"/>
        <end position="351"/>
    </location>
</feature>
<accession>A0A2S8FNG9</accession>
<dbReference type="GO" id="GO:0003954">
    <property type="term" value="F:NADH dehydrogenase activity"/>
    <property type="evidence" value="ECO:0007669"/>
    <property type="project" value="TreeGrafter"/>
</dbReference>
<dbReference type="PANTHER" id="PTHR42829:SF2">
    <property type="entry name" value="NADH-UBIQUINONE OXIDOREDUCTASE CHAIN 5"/>
    <property type="match status" value="1"/>
</dbReference>
<gene>
    <name evidence="9" type="ORF">C5Y98_16085</name>
</gene>
<feature type="domain" description="NADH-Ubiquinone oxidoreductase (complex I) chain 5 N-terminal" evidence="8">
    <location>
        <begin position="109"/>
        <end position="147"/>
    </location>
</feature>
<keyword evidence="4 6" id="KW-0472">Membrane</keyword>
<dbReference type="Pfam" id="PF00361">
    <property type="entry name" value="Proton_antipo_M"/>
    <property type="match status" value="2"/>
</dbReference>
<comment type="caution">
    <text evidence="9">The sequence shown here is derived from an EMBL/GenBank/DDBJ whole genome shotgun (WGS) entry which is preliminary data.</text>
</comment>
<dbReference type="GO" id="GO:0012505">
    <property type="term" value="C:endomembrane system"/>
    <property type="evidence" value="ECO:0007669"/>
    <property type="project" value="UniProtKB-SubCell"/>
</dbReference>
<dbReference type="RefSeq" id="WP_105355461.1">
    <property type="nucleotide sequence ID" value="NZ_PUIB01000017.1"/>
</dbReference>
<comment type="subcellular location">
    <subcellularLocation>
        <location evidence="1">Endomembrane system</location>
        <topology evidence="1">Multi-pass membrane protein</topology>
    </subcellularLocation>
    <subcellularLocation>
        <location evidence="5">Membrane</location>
        <topology evidence="5">Multi-pass membrane protein</topology>
    </subcellularLocation>
</comment>
<dbReference type="GO" id="GO:0042773">
    <property type="term" value="P:ATP synthesis coupled electron transport"/>
    <property type="evidence" value="ECO:0007669"/>
    <property type="project" value="InterPro"/>
</dbReference>